<accession>A0A4R3HYZ2</accession>
<gene>
    <name evidence="5" type="ORF">BCF53_12343</name>
</gene>
<dbReference type="InterPro" id="IPR036107">
    <property type="entry name" value="CsrA_sf"/>
</dbReference>
<sequence>MLTLNRKLGELIHINDSTSIEVSRISANSVRLTIYAPDSVSIVRQELLERIQKGDKAPESGRIISISHSSDI</sequence>
<organism evidence="5 6">
    <name type="scientific">Reinekea marinisedimentorum</name>
    <dbReference type="NCBI Taxonomy" id="230495"/>
    <lineage>
        <taxon>Bacteria</taxon>
        <taxon>Pseudomonadati</taxon>
        <taxon>Pseudomonadota</taxon>
        <taxon>Gammaproteobacteria</taxon>
        <taxon>Oceanospirillales</taxon>
        <taxon>Saccharospirillaceae</taxon>
        <taxon>Reinekea</taxon>
    </lineage>
</organism>
<name>A0A4R3HYZ2_9GAMM</name>
<evidence type="ECO:0000256" key="4">
    <source>
        <dbReference type="ARBA" id="ARBA00023159"/>
    </source>
</evidence>
<dbReference type="Pfam" id="PF02599">
    <property type="entry name" value="CsrA"/>
    <property type="match status" value="1"/>
</dbReference>
<keyword evidence="4" id="KW-0010">Activator</keyword>
<dbReference type="PANTHER" id="PTHR34984:SF1">
    <property type="entry name" value="CARBON STORAGE REGULATOR"/>
    <property type="match status" value="1"/>
</dbReference>
<dbReference type="InterPro" id="IPR003751">
    <property type="entry name" value="CsrA"/>
</dbReference>
<dbReference type="GO" id="GO:0006109">
    <property type="term" value="P:regulation of carbohydrate metabolic process"/>
    <property type="evidence" value="ECO:0007669"/>
    <property type="project" value="InterPro"/>
</dbReference>
<dbReference type="GO" id="GO:0048027">
    <property type="term" value="F:mRNA 5'-UTR binding"/>
    <property type="evidence" value="ECO:0007669"/>
    <property type="project" value="TreeGrafter"/>
</dbReference>
<dbReference type="AlphaFoldDB" id="A0A4R3HYZ2"/>
<comment type="caution">
    <text evidence="5">The sequence shown here is derived from an EMBL/GenBank/DDBJ whole genome shotgun (WGS) entry which is preliminary data.</text>
</comment>
<dbReference type="Proteomes" id="UP000295793">
    <property type="component" value="Unassembled WGS sequence"/>
</dbReference>
<keyword evidence="2" id="KW-0810">Translation regulation</keyword>
<evidence type="ECO:0000256" key="1">
    <source>
        <dbReference type="ARBA" id="ARBA00022490"/>
    </source>
</evidence>
<keyword evidence="6" id="KW-1185">Reference proteome</keyword>
<dbReference type="GO" id="GO:0006402">
    <property type="term" value="P:mRNA catabolic process"/>
    <property type="evidence" value="ECO:0007669"/>
    <property type="project" value="InterPro"/>
</dbReference>
<dbReference type="EMBL" id="SLZR01000023">
    <property type="protein sequence ID" value="TCS36719.1"/>
    <property type="molecule type" value="Genomic_DNA"/>
</dbReference>
<reference evidence="5 6" key="1">
    <citation type="submission" date="2019-03" db="EMBL/GenBank/DDBJ databases">
        <title>Genomic Encyclopedia of Archaeal and Bacterial Type Strains, Phase II (KMG-II): from individual species to whole genera.</title>
        <authorList>
            <person name="Goeker M."/>
        </authorList>
    </citation>
    <scope>NUCLEOTIDE SEQUENCE [LARGE SCALE GENOMIC DNA]</scope>
    <source>
        <strain evidence="5 6">DSM 15388</strain>
    </source>
</reference>
<dbReference type="OrthoDB" id="9809061at2"/>
<dbReference type="GO" id="GO:0045947">
    <property type="term" value="P:negative regulation of translational initiation"/>
    <property type="evidence" value="ECO:0007669"/>
    <property type="project" value="TreeGrafter"/>
</dbReference>
<dbReference type="SUPFAM" id="SSF117130">
    <property type="entry name" value="CsrA-like"/>
    <property type="match status" value="1"/>
</dbReference>
<evidence type="ECO:0000313" key="6">
    <source>
        <dbReference type="Proteomes" id="UP000295793"/>
    </source>
</evidence>
<evidence type="ECO:0000256" key="3">
    <source>
        <dbReference type="ARBA" id="ARBA00022884"/>
    </source>
</evidence>
<dbReference type="RefSeq" id="WP_132703769.1">
    <property type="nucleotide sequence ID" value="NZ_SLZR01000023.1"/>
</dbReference>
<keyword evidence="3" id="KW-0694">RNA-binding</keyword>
<dbReference type="GO" id="GO:0005829">
    <property type="term" value="C:cytosol"/>
    <property type="evidence" value="ECO:0007669"/>
    <property type="project" value="TreeGrafter"/>
</dbReference>
<dbReference type="PANTHER" id="PTHR34984">
    <property type="entry name" value="CARBON STORAGE REGULATOR"/>
    <property type="match status" value="1"/>
</dbReference>
<dbReference type="Gene3D" id="2.60.40.4380">
    <property type="entry name" value="Translational regulator CsrA"/>
    <property type="match status" value="1"/>
</dbReference>
<proteinExistence type="predicted"/>
<evidence type="ECO:0000313" key="5">
    <source>
        <dbReference type="EMBL" id="TCS36719.1"/>
    </source>
</evidence>
<evidence type="ECO:0000256" key="2">
    <source>
        <dbReference type="ARBA" id="ARBA00022845"/>
    </source>
</evidence>
<keyword evidence="1" id="KW-0963">Cytoplasm</keyword>
<protein>
    <submittedName>
        <fullName evidence="5">Carbon storage regulator</fullName>
    </submittedName>
</protein>